<name>A0A165V7V6_9AGAM</name>
<accession>A0A165V7V6</accession>
<dbReference type="AlphaFoldDB" id="A0A165V7V6"/>
<dbReference type="EMBL" id="KV425554">
    <property type="protein sequence ID" value="KZT29295.1"/>
    <property type="molecule type" value="Genomic_DNA"/>
</dbReference>
<keyword evidence="2" id="KW-1185">Reference proteome</keyword>
<organism evidence="1 2">
    <name type="scientific">Neolentinus lepideus HHB14362 ss-1</name>
    <dbReference type="NCBI Taxonomy" id="1314782"/>
    <lineage>
        <taxon>Eukaryota</taxon>
        <taxon>Fungi</taxon>
        <taxon>Dikarya</taxon>
        <taxon>Basidiomycota</taxon>
        <taxon>Agaricomycotina</taxon>
        <taxon>Agaricomycetes</taxon>
        <taxon>Gloeophyllales</taxon>
        <taxon>Gloeophyllaceae</taxon>
        <taxon>Neolentinus</taxon>
    </lineage>
</organism>
<evidence type="ECO:0000313" key="2">
    <source>
        <dbReference type="Proteomes" id="UP000076761"/>
    </source>
</evidence>
<proteinExistence type="predicted"/>
<reference evidence="1 2" key="1">
    <citation type="journal article" date="2016" name="Mol. Biol. Evol.">
        <title>Comparative Genomics of Early-Diverging Mushroom-Forming Fungi Provides Insights into the Origins of Lignocellulose Decay Capabilities.</title>
        <authorList>
            <person name="Nagy L.G."/>
            <person name="Riley R."/>
            <person name="Tritt A."/>
            <person name="Adam C."/>
            <person name="Daum C."/>
            <person name="Floudas D."/>
            <person name="Sun H."/>
            <person name="Yadav J.S."/>
            <person name="Pangilinan J."/>
            <person name="Larsson K.H."/>
            <person name="Matsuura K."/>
            <person name="Barry K."/>
            <person name="Labutti K."/>
            <person name="Kuo R."/>
            <person name="Ohm R.A."/>
            <person name="Bhattacharya S.S."/>
            <person name="Shirouzu T."/>
            <person name="Yoshinaga Y."/>
            <person name="Martin F.M."/>
            <person name="Grigoriev I.V."/>
            <person name="Hibbett D.S."/>
        </authorList>
    </citation>
    <scope>NUCLEOTIDE SEQUENCE [LARGE SCALE GENOMIC DNA]</scope>
    <source>
        <strain evidence="1 2">HHB14362 ss-1</strain>
    </source>
</reference>
<evidence type="ECO:0000313" key="1">
    <source>
        <dbReference type="EMBL" id="KZT29295.1"/>
    </source>
</evidence>
<dbReference type="InParanoid" id="A0A165V7V6"/>
<sequence>MERAWGGQLICPCSASRHPFRDASEREIRAMSGLFHFGDPRCTDVRRCDVGCPVSIDTQDSGLAVRSKAPGLDAEDRREGKTSAVLEIPVRHYSQLRPCDRNHSA</sequence>
<dbReference type="Proteomes" id="UP000076761">
    <property type="component" value="Unassembled WGS sequence"/>
</dbReference>
<protein>
    <submittedName>
        <fullName evidence="1">Uncharacterized protein</fullName>
    </submittedName>
</protein>
<gene>
    <name evidence="1" type="ORF">NEOLEDRAFT_1127984</name>
</gene>